<dbReference type="AlphaFoldDB" id="K1L5D8"/>
<dbReference type="InterPro" id="IPR024492">
    <property type="entry name" value="DUF2764"/>
</dbReference>
<dbReference type="Pfam" id="PF10962">
    <property type="entry name" value="DUF2764"/>
    <property type="match status" value="1"/>
</dbReference>
<reference evidence="1 2" key="1">
    <citation type="journal article" date="2012" name="J. Bacteriol.">
        <title>Draft Genome Sequence of Cecembia lonarensis Strain LW9T, Isolated from Lonar Lake, a Haloalkaline Lake in India.</title>
        <authorList>
            <person name="Shivaji S."/>
            <person name="Ara S."/>
            <person name="Singh A."/>
            <person name="Pinnaka A.K."/>
        </authorList>
    </citation>
    <scope>NUCLEOTIDE SEQUENCE [LARGE SCALE GENOMIC DNA]</scope>
    <source>
        <strain evidence="1 2">LW9</strain>
    </source>
</reference>
<keyword evidence="2" id="KW-1185">Reference proteome</keyword>
<accession>K1L5D8</accession>
<dbReference type="OrthoDB" id="9813754at2"/>
<evidence type="ECO:0008006" key="3">
    <source>
        <dbReference type="Google" id="ProtNLM"/>
    </source>
</evidence>
<dbReference type="RefSeq" id="WP_009184467.1">
    <property type="nucleotide sequence ID" value="NZ_AMGM01000015.1"/>
</dbReference>
<organism evidence="1 2">
    <name type="scientific">Cecembia lonarensis (strain CCUG 58316 / KCTC 22772 / LW9)</name>
    <dbReference type="NCBI Taxonomy" id="1225176"/>
    <lineage>
        <taxon>Bacteria</taxon>
        <taxon>Pseudomonadati</taxon>
        <taxon>Bacteroidota</taxon>
        <taxon>Cytophagia</taxon>
        <taxon>Cytophagales</taxon>
        <taxon>Cyclobacteriaceae</taxon>
        <taxon>Cecembia</taxon>
    </lineage>
</organism>
<dbReference type="Proteomes" id="UP000004478">
    <property type="component" value="Unassembled WGS sequence"/>
</dbReference>
<name>K1L5D8_CECL9</name>
<evidence type="ECO:0000313" key="1">
    <source>
        <dbReference type="EMBL" id="EKB50006.1"/>
    </source>
</evidence>
<evidence type="ECO:0000313" key="2">
    <source>
        <dbReference type="Proteomes" id="UP000004478"/>
    </source>
</evidence>
<comment type="caution">
    <text evidence="1">The sequence shown here is derived from an EMBL/GenBank/DDBJ whole genome shotgun (WGS) entry which is preliminary data.</text>
</comment>
<proteinExistence type="predicted"/>
<protein>
    <recommendedName>
        <fullName evidence="3">DUF2764 domain-containing protein</fullName>
    </recommendedName>
</protein>
<dbReference type="EMBL" id="AMGM01000015">
    <property type="protein sequence ID" value="EKB50006.1"/>
    <property type="molecule type" value="Genomic_DNA"/>
</dbReference>
<gene>
    <name evidence="1" type="ORF">B879_01431</name>
</gene>
<sequence length="276" mass="32593">MNYYYLIASLPDISPEMDPSKLDFEEIFDLIYRNLSEEDKALFRYLIYPNDIDNLLSILSEKHLDWTMGGFKKPAIFQVEEMKGYKLNKGNFPDFMHDYLTDNEDRFAGMSLREMEEGLLDRFYNEVFGLENKFLISYYAFLRGLRALIAAFHYNTYDFLSQPKIQDADRLLLQVGPDRSPAALVTKDYPYLEELIKVLSENQPKKTERFIDKVQWDFLESQSEGAFSPSQVFAYTVKLQILQRWLKIDSKKDSKYFEKLQHQIINQSRPSKIPTI</sequence>